<organism evidence="3 4">
    <name type="scientific">Phocaeicola vulgatus</name>
    <name type="common">Bacteroides vulgatus</name>
    <dbReference type="NCBI Taxonomy" id="821"/>
    <lineage>
        <taxon>Bacteria</taxon>
        <taxon>Pseudomonadati</taxon>
        <taxon>Bacteroidota</taxon>
        <taxon>Bacteroidia</taxon>
        <taxon>Bacteroidales</taxon>
        <taxon>Bacteroidaceae</taxon>
        <taxon>Phocaeicola</taxon>
    </lineage>
</organism>
<evidence type="ECO:0000313" key="3">
    <source>
        <dbReference type="EMBL" id="OKZ52446.1"/>
    </source>
</evidence>
<accession>A0A1Q6JHL9</accession>
<dbReference type="AlphaFoldDB" id="A0A1Q6JHL9"/>
<feature type="chain" id="PRO_5010228766" evidence="2">
    <location>
        <begin position="24"/>
        <end position="1029"/>
    </location>
</feature>
<evidence type="ECO:0000313" key="4">
    <source>
        <dbReference type="Proteomes" id="UP000186631"/>
    </source>
</evidence>
<gene>
    <name evidence="3" type="ORF">BHV80_05225</name>
</gene>
<comment type="caution">
    <text evidence="3">The sequence shown here is derived from an EMBL/GenBank/DDBJ whole genome shotgun (WGS) entry which is preliminary data.</text>
</comment>
<sequence>MNKKFLSAILFGALMVSSTGTFVSCKDYDDDIENLQDQINANAEAIKTINDLVAKGSVISSVEPTANGIIIKLSDGKSYTIENGKDGNDGKPADVWTIGEDGFWYKNDQKTEYKAVGSNGTNGADGVNGGFYRPNTATGNFDYVVVDKDGKETVKDSGIAWKVGGSNITAVVTDGDVILQGVPGIPDGKVVIPRNNVLRSLVFVPEVYVEGIPGMRYYNVAYTRQDLDKKNTKNEAFKDIKDGAVELNRGILAQYHVNPSCVNKSELQVLNLATRNVPYLTARSADFEAKATYKDFKDGLLTVGIELGKGVSSWLDQNTNDSVPVAALQVIREGKDTITSDYATLYKAAVKNVRIANPNAKAEEHYRFAINDNTLKSKDSKVVLGDKIVWNETPQDYKDCDTTLVDGSSLDLMSLVSAHGLMENQDCAKLDTETYGWTWKFEVVTGYVLGANKTPQDKFVALEADGHTLKTTVYGDDSQGAAIGRTPIIRVTLIDEAGKIVSGAYIKLQIVKEDVPSREQIEIDLGGAKFSCAGYTGTVDTKMMNQLIYNVVGMSKDAFHNHFDVFKAYNAPAEGINKANVGEVEQKEDTEAISGRSYNLIWTATDMELWNNAGKVMTHRVVYYDDANAPTDSLVVILKATAEDIAKNADIDAAKMLDNYWDAAKTYTSYNFRTPVVGENKVDKFELITDPNASFKTVNGNLLLSEGLSAGAVTKYYFCMDDMKKIETIGNLKVKFSFNEKDSVSLYAQIYDESKKTFGNREIVAKITNKFSNTAEGDAAVGTPYESFDGGKMNSFLQYGNSVAGEGMANATKQGEVAKKLLNTGAMYALICADQYPCADLNKRVSVSFKGADHFKANIIRPVNAKEVANGNFIDGKDKIPADKTQAEVGTYMSIEKLVDLYDWRGRQFSAKEYKEYYYGYYGIKSIIPDLKNVTCDLNGENTAVPTTVVLGWESTNGNEVTYGKDVTDDKGNVTEKRAQISKYGFVTYYNNGAKLDKDFNLIIPVTIEYAWGKIETTVKAHVVKTEQK</sequence>
<dbReference type="RefSeq" id="WP_234214665.1">
    <property type="nucleotide sequence ID" value="NZ_JAHYPK010000104.1"/>
</dbReference>
<evidence type="ECO:0000256" key="2">
    <source>
        <dbReference type="SAM" id="SignalP"/>
    </source>
</evidence>
<dbReference type="EMBL" id="MNQV01000116">
    <property type="protein sequence ID" value="OKZ52446.1"/>
    <property type="molecule type" value="Genomic_DNA"/>
</dbReference>
<keyword evidence="1" id="KW-0175">Coiled coil</keyword>
<keyword evidence="2" id="KW-0732">Signal</keyword>
<feature type="coiled-coil region" evidence="1">
    <location>
        <begin position="25"/>
        <end position="52"/>
    </location>
</feature>
<proteinExistence type="predicted"/>
<dbReference type="Proteomes" id="UP000186631">
    <property type="component" value="Unassembled WGS sequence"/>
</dbReference>
<evidence type="ECO:0000256" key="1">
    <source>
        <dbReference type="SAM" id="Coils"/>
    </source>
</evidence>
<reference evidence="3 4" key="1">
    <citation type="journal article" date="2016" name="Nat. Biotechnol.">
        <title>Measurement of bacterial replication rates in microbial communities.</title>
        <authorList>
            <person name="Brown C.T."/>
            <person name="Olm M.R."/>
            <person name="Thomas B.C."/>
            <person name="Banfield J.F."/>
        </authorList>
    </citation>
    <scope>NUCLEOTIDE SEQUENCE [LARGE SCALE GENOMIC DNA]</scope>
    <source>
        <strain evidence="3">42_262</strain>
    </source>
</reference>
<feature type="signal peptide" evidence="2">
    <location>
        <begin position="1"/>
        <end position="23"/>
    </location>
</feature>
<name>A0A1Q6JHL9_PHOVU</name>
<dbReference type="PROSITE" id="PS51257">
    <property type="entry name" value="PROKAR_LIPOPROTEIN"/>
    <property type="match status" value="1"/>
</dbReference>
<protein>
    <submittedName>
        <fullName evidence="3">Uncharacterized protein</fullName>
    </submittedName>
</protein>